<evidence type="ECO:0000259" key="1">
    <source>
        <dbReference type="PROSITE" id="PS51384"/>
    </source>
</evidence>
<feature type="domain" description="FAD-binding FR-type" evidence="1">
    <location>
        <begin position="9"/>
        <end position="133"/>
    </location>
</feature>
<dbReference type="InterPro" id="IPR039261">
    <property type="entry name" value="FNR_nucleotide-bd"/>
</dbReference>
<organism evidence="2 3">
    <name type="scientific">Aeromicrobium ginsengisoli</name>
    <dbReference type="NCBI Taxonomy" id="363867"/>
    <lineage>
        <taxon>Bacteria</taxon>
        <taxon>Bacillati</taxon>
        <taxon>Actinomycetota</taxon>
        <taxon>Actinomycetes</taxon>
        <taxon>Propionibacteriales</taxon>
        <taxon>Nocardioidaceae</taxon>
        <taxon>Aeromicrobium</taxon>
    </lineage>
</organism>
<dbReference type="InterPro" id="IPR017927">
    <property type="entry name" value="FAD-bd_FR_type"/>
</dbReference>
<keyword evidence="3" id="KW-1185">Reference proteome</keyword>
<gene>
    <name evidence="2" type="ORF">ESP70_016290</name>
</gene>
<name>A0A5M4FBJ9_9ACTN</name>
<dbReference type="SUPFAM" id="SSF63380">
    <property type="entry name" value="Riboflavin synthase domain-like"/>
    <property type="match status" value="1"/>
</dbReference>
<dbReference type="Pfam" id="PF08021">
    <property type="entry name" value="FAD_binding_9"/>
    <property type="match status" value="1"/>
</dbReference>
<dbReference type="PROSITE" id="PS51384">
    <property type="entry name" value="FAD_FR"/>
    <property type="match status" value="1"/>
</dbReference>
<dbReference type="InterPro" id="IPR007037">
    <property type="entry name" value="SIP_rossman_dom"/>
</dbReference>
<protein>
    <submittedName>
        <fullName evidence="2">Siderophore-interacting protein</fullName>
    </submittedName>
</protein>
<evidence type="ECO:0000313" key="2">
    <source>
        <dbReference type="EMBL" id="KAA1395701.1"/>
    </source>
</evidence>
<comment type="caution">
    <text evidence="2">The sequence shown here is derived from an EMBL/GenBank/DDBJ whole genome shotgun (WGS) entry which is preliminary data.</text>
</comment>
<dbReference type="Gene3D" id="3.40.50.80">
    <property type="entry name" value="Nucleotide-binding domain of ferredoxin-NADP reductase (FNR) module"/>
    <property type="match status" value="1"/>
</dbReference>
<dbReference type="RefSeq" id="WP_149690357.1">
    <property type="nucleotide sequence ID" value="NZ_SDPQ02000003.1"/>
</dbReference>
<dbReference type="GO" id="GO:0016491">
    <property type="term" value="F:oxidoreductase activity"/>
    <property type="evidence" value="ECO:0007669"/>
    <property type="project" value="InterPro"/>
</dbReference>
<dbReference type="EMBL" id="SDPQ02000003">
    <property type="protein sequence ID" value="KAA1395701.1"/>
    <property type="molecule type" value="Genomic_DNA"/>
</dbReference>
<dbReference type="Pfam" id="PF04954">
    <property type="entry name" value="SIP"/>
    <property type="match status" value="1"/>
</dbReference>
<dbReference type="PANTHER" id="PTHR30157">
    <property type="entry name" value="FERRIC REDUCTASE, NADPH-DEPENDENT"/>
    <property type="match status" value="1"/>
</dbReference>
<dbReference type="OrthoDB" id="3291337at2"/>
<dbReference type="InterPro" id="IPR013113">
    <property type="entry name" value="SIP_FAD-bd"/>
</dbReference>
<dbReference type="CDD" id="cd06193">
    <property type="entry name" value="siderophore_interacting"/>
    <property type="match status" value="1"/>
</dbReference>
<reference evidence="2" key="1">
    <citation type="submission" date="2019-09" db="EMBL/GenBank/DDBJ databases">
        <authorList>
            <person name="Li J."/>
        </authorList>
    </citation>
    <scope>NUCLEOTIDE SEQUENCE [LARGE SCALE GENOMIC DNA]</scope>
    <source>
        <strain evidence="2">JCM 14732</strain>
    </source>
</reference>
<dbReference type="AlphaFoldDB" id="A0A5M4FBJ9"/>
<accession>A0A5M4FBJ9</accession>
<dbReference type="Proteomes" id="UP000380867">
    <property type="component" value="Unassembled WGS sequence"/>
</dbReference>
<dbReference type="Gene3D" id="2.40.30.10">
    <property type="entry name" value="Translation factors"/>
    <property type="match status" value="1"/>
</dbReference>
<sequence>MSNEGNLTVQTYAATVLGRRRLSAHLVTVTLAVEGFVSTGVPDEYVRVLIPPAGAELAIPEIDEDWNITLPEGGVEPESRVYTVSDHRVVDGDTHIDLDIALHEEGVGADWARTCRPGDRVGLIEPHGLYAAPAGVGWQLLVADITGVPAVARILRGLQPDQRAEVVIVLTDAGDEIPLPSPANVDVTWQVVDQDTDICAALADAVTTRDLPADDRYVWLAGEARSSRAVRRHLRRELGWPQADFYTCGYWQIEAEKWNARYEQVAAEVQAKAKEVEKKVGADQGAYLDALDDIYESVGL</sequence>
<dbReference type="PANTHER" id="PTHR30157:SF0">
    <property type="entry name" value="NADPH-DEPENDENT FERRIC-CHELATE REDUCTASE"/>
    <property type="match status" value="1"/>
</dbReference>
<evidence type="ECO:0000313" key="3">
    <source>
        <dbReference type="Proteomes" id="UP000380867"/>
    </source>
</evidence>
<dbReference type="InterPro" id="IPR039374">
    <property type="entry name" value="SIP_fam"/>
</dbReference>
<dbReference type="InterPro" id="IPR017938">
    <property type="entry name" value="Riboflavin_synthase-like_b-brl"/>
</dbReference>
<proteinExistence type="predicted"/>